<dbReference type="EMBL" id="BAABLV010000044">
    <property type="protein sequence ID" value="GAA4908156.1"/>
    <property type="molecule type" value="Genomic_DNA"/>
</dbReference>
<dbReference type="SMART" id="SM00465">
    <property type="entry name" value="GIYc"/>
    <property type="match status" value="1"/>
</dbReference>
<organism evidence="3 4">
    <name type="scientific">Tessaracoccus lubricantis</name>
    <dbReference type="NCBI Taxonomy" id="545543"/>
    <lineage>
        <taxon>Bacteria</taxon>
        <taxon>Bacillati</taxon>
        <taxon>Actinomycetota</taxon>
        <taxon>Actinomycetes</taxon>
        <taxon>Propionibacteriales</taxon>
        <taxon>Propionibacteriaceae</taxon>
        <taxon>Tessaracoccus</taxon>
    </lineage>
</organism>
<evidence type="ECO:0000313" key="4">
    <source>
        <dbReference type="Proteomes" id="UP001501521"/>
    </source>
</evidence>
<protein>
    <submittedName>
        <fullName evidence="3">GIY-YIG nuclease family protein</fullName>
    </submittedName>
</protein>
<comment type="caution">
    <text evidence="3">The sequence shown here is derived from an EMBL/GenBank/DDBJ whole genome shotgun (WGS) entry which is preliminary data.</text>
</comment>
<evidence type="ECO:0000256" key="1">
    <source>
        <dbReference type="ARBA" id="ARBA00007435"/>
    </source>
</evidence>
<feature type="domain" description="GIY-YIG" evidence="2">
    <location>
        <begin position="1"/>
        <end position="75"/>
    </location>
</feature>
<accession>A0ABP9FQH0</accession>
<evidence type="ECO:0000313" key="3">
    <source>
        <dbReference type="EMBL" id="GAA4908156.1"/>
    </source>
</evidence>
<dbReference type="CDD" id="cd10456">
    <property type="entry name" value="GIY-YIG_UPF0213"/>
    <property type="match status" value="1"/>
</dbReference>
<name>A0ABP9FQH0_9ACTN</name>
<dbReference type="InterPro" id="IPR035901">
    <property type="entry name" value="GIY-YIG_endonuc_sf"/>
</dbReference>
<dbReference type="RefSeq" id="WP_345584259.1">
    <property type="nucleotide sequence ID" value="NZ_BAABLV010000044.1"/>
</dbReference>
<dbReference type="Proteomes" id="UP001501521">
    <property type="component" value="Unassembled WGS sequence"/>
</dbReference>
<evidence type="ECO:0000259" key="2">
    <source>
        <dbReference type="PROSITE" id="PS50164"/>
    </source>
</evidence>
<keyword evidence="4" id="KW-1185">Reference proteome</keyword>
<gene>
    <name evidence="3" type="ORF">GCM10025789_29650</name>
</gene>
<dbReference type="InterPro" id="IPR050190">
    <property type="entry name" value="UPF0213_domain"/>
</dbReference>
<dbReference type="PANTHER" id="PTHR34477:SF1">
    <property type="entry name" value="UPF0213 PROTEIN YHBQ"/>
    <property type="match status" value="1"/>
</dbReference>
<dbReference type="InterPro" id="IPR000305">
    <property type="entry name" value="GIY-YIG_endonuc"/>
</dbReference>
<dbReference type="PANTHER" id="PTHR34477">
    <property type="entry name" value="UPF0213 PROTEIN YHBQ"/>
    <property type="match status" value="1"/>
</dbReference>
<dbReference type="Gene3D" id="3.40.1440.10">
    <property type="entry name" value="GIY-YIG endonuclease"/>
    <property type="match status" value="1"/>
</dbReference>
<dbReference type="SUPFAM" id="SSF82771">
    <property type="entry name" value="GIY-YIG endonuclease"/>
    <property type="match status" value="1"/>
</dbReference>
<dbReference type="PROSITE" id="PS50164">
    <property type="entry name" value="GIY_YIG"/>
    <property type="match status" value="1"/>
</dbReference>
<proteinExistence type="inferred from homology"/>
<dbReference type="Pfam" id="PF01541">
    <property type="entry name" value="GIY-YIG"/>
    <property type="match status" value="1"/>
</dbReference>
<reference evidence="4" key="1">
    <citation type="journal article" date="2019" name="Int. J. Syst. Evol. Microbiol.">
        <title>The Global Catalogue of Microorganisms (GCM) 10K type strain sequencing project: providing services to taxonomists for standard genome sequencing and annotation.</title>
        <authorList>
            <consortium name="The Broad Institute Genomics Platform"/>
            <consortium name="The Broad Institute Genome Sequencing Center for Infectious Disease"/>
            <person name="Wu L."/>
            <person name="Ma J."/>
        </authorList>
    </citation>
    <scope>NUCLEOTIDE SEQUENCE [LARGE SCALE GENOMIC DNA]</scope>
    <source>
        <strain evidence="4">JCM 19125</strain>
    </source>
</reference>
<comment type="similarity">
    <text evidence="1">Belongs to the UPF0213 family.</text>
</comment>
<sequence length="98" mass="11343">MPFVYILECSDGSFYVGSTFDIDARLSQHNDGKGAKYTARRRPVKLRWMEEMDSIEEAYVLEKRVQGWSRAKRLALIEGRVSDLPRLSKRGYRPSQDG</sequence>